<evidence type="ECO:0000256" key="1">
    <source>
        <dbReference type="SAM" id="Phobius"/>
    </source>
</evidence>
<dbReference type="AlphaFoldDB" id="A0A7M5UUA7"/>
<keyword evidence="3" id="KW-1185">Reference proteome</keyword>
<accession>A0A7M5UUA7</accession>
<sequence>MYTHVTLKTVQAGTLFGTLLFGPLIALARKDTRNMKGLVAKVGKAGKVGAGIGLVTGPAMTYSKFRDQTYEQVWDRAYRVRKNRGQVRADQGYIAGGVIGSLVTTLTASNPLVGELVGSSIGILGAAYYTNMYLPKKEKEEKKE</sequence>
<keyword evidence="1" id="KW-1133">Transmembrane helix</keyword>
<reference evidence="2" key="1">
    <citation type="submission" date="2021-01" db="UniProtKB">
        <authorList>
            <consortium name="EnsemblMetazoa"/>
        </authorList>
    </citation>
    <scope>IDENTIFICATION</scope>
</reference>
<feature type="transmembrane region" description="Helical" evidence="1">
    <location>
        <begin position="12"/>
        <end position="28"/>
    </location>
</feature>
<name>A0A7M5UUA7_9CNID</name>
<feature type="transmembrane region" description="Helical" evidence="1">
    <location>
        <begin position="92"/>
        <end position="110"/>
    </location>
</feature>
<dbReference type="InterPro" id="IPR013869">
    <property type="entry name" value="DUF1757"/>
</dbReference>
<proteinExistence type="predicted"/>
<dbReference type="EnsemblMetazoa" id="CLYHEMT002749.1">
    <property type="protein sequence ID" value="CLYHEMP002749.1"/>
    <property type="gene ID" value="CLYHEMG002749"/>
</dbReference>
<keyword evidence="1" id="KW-0472">Membrane</keyword>
<dbReference type="PANTHER" id="PTHR38636">
    <property type="entry name" value="PROTEIN CBG20488"/>
    <property type="match status" value="1"/>
</dbReference>
<organism evidence="2 3">
    <name type="scientific">Clytia hemisphaerica</name>
    <dbReference type="NCBI Taxonomy" id="252671"/>
    <lineage>
        <taxon>Eukaryota</taxon>
        <taxon>Metazoa</taxon>
        <taxon>Cnidaria</taxon>
        <taxon>Hydrozoa</taxon>
        <taxon>Hydroidolina</taxon>
        <taxon>Leptothecata</taxon>
        <taxon>Obeliida</taxon>
        <taxon>Clytiidae</taxon>
        <taxon>Clytia</taxon>
    </lineage>
</organism>
<dbReference type="Pfam" id="PF08560">
    <property type="entry name" value="DUF1757"/>
    <property type="match status" value="1"/>
</dbReference>
<protein>
    <submittedName>
        <fullName evidence="2">Uncharacterized protein</fullName>
    </submittedName>
</protein>
<dbReference type="PANTHER" id="PTHR38636:SF1">
    <property type="entry name" value="CHLORIDE CHANNEL PROTEIN CLC-D"/>
    <property type="match status" value="1"/>
</dbReference>
<dbReference type="OrthoDB" id="421638at2759"/>
<feature type="transmembrane region" description="Helical" evidence="1">
    <location>
        <begin position="116"/>
        <end position="134"/>
    </location>
</feature>
<evidence type="ECO:0000313" key="3">
    <source>
        <dbReference type="Proteomes" id="UP000594262"/>
    </source>
</evidence>
<keyword evidence="1" id="KW-0812">Transmembrane</keyword>
<dbReference type="Proteomes" id="UP000594262">
    <property type="component" value="Unplaced"/>
</dbReference>
<evidence type="ECO:0000313" key="2">
    <source>
        <dbReference type="EnsemblMetazoa" id="CLYHEMP002749.1"/>
    </source>
</evidence>